<dbReference type="GeneID" id="2870552"/>
<reference evidence="3" key="2">
    <citation type="journal article" date="2009" name="Fungal Genet. Biol.">
        <title>The 2008 update of the Aspergillus nidulans genome annotation: a community effort.</title>
        <authorList>
            <person name="Wortman J.R."/>
            <person name="Gilsenan J.M."/>
            <person name="Joardar V."/>
            <person name="Deegan J."/>
            <person name="Clutterbuck J."/>
            <person name="Andersen M.R."/>
            <person name="Archer D."/>
            <person name="Bencina M."/>
            <person name="Braus G."/>
            <person name="Coutinho P."/>
            <person name="von Dohren H."/>
            <person name="Doonan J."/>
            <person name="Driessen A.J."/>
            <person name="Durek P."/>
            <person name="Espeso E."/>
            <person name="Fekete E."/>
            <person name="Flipphi M."/>
            <person name="Estrada C.G."/>
            <person name="Geysens S."/>
            <person name="Goldman G."/>
            <person name="de Groot P.W."/>
            <person name="Hansen K."/>
            <person name="Harris S.D."/>
            <person name="Heinekamp T."/>
            <person name="Helmstaedt K."/>
            <person name="Henrissat B."/>
            <person name="Hofmann G."/>
            <person name="Homan T."/>
            <person name="Horio T."/>
            <person name="Horiuchi H."/>
            <person name="James S."/>
            <person name="Jones M."/>
            <person name="Karaffa L."/>
            <person name="Karanyi Z."/>
            <person name="Kato M."/>
            <person name="Keller N."/>
            <person name="Kelly D.E."/>
            <person name="Kiel J.A."/>
            <person name="Kim J.M."/>
            <person name="van der Klei I.J."/>
            <person name="Klis F.M."/>
            <person name="Kovalchuk A."/>
            <person name="Krasevec N."/>
            <person name="Kubicek C.P."/>
            <person name="Liu B."/>
            <person name="Maccabe A."/>
            <person name="Meyer V."/>
            <person name="Mirabito P."/>
            <person name="Miskei M."/>
            <person name="Mos M."/>
            <person name="Mullins J."/>
            <person name="Nelson D.R."/>
            <person name="Nielsen J."/>
            <person name="Oakley B.R."/>
            <person name="Osmani S.A."/>
            <person name="Pakula T."/>
            <person name="Paszewski A."/>
            <person name="Paulsen I."/>
            <person name="Pilsyk S."/>
            <person name="Pocsi I."/>
            <person name="Punt P.J."/>
            <person name="Ram A.F."/>
            <person name="Ren Q."/>
            <person name="Robellet X."/>
            <person name="Robson G."/>
            <person name="Seiboth B."/>
            <person name="van Solingen P."/>
            <person name="Specht T."/>
            <person name="Sun J."/>
            <person name="Taheri-Talesh N."/>
            <person name="Takeshita N."/>
            <person name="Ussery D."/>
            <person name="vanKuyk P.A."/>
            <person name="Visser H."/>
            <person name="van de Vondervoort P.J."/>
            <person name="de Vries R.P."/>
            <person name="Walton J."/>
            <person name="Xiang X."/>
            <person name="Xiong Y."/>
            <person name="Zeng A.P."/>
            <person name="Brandt B.W."/>
            <person name="Cornell M.J."/>
            <person name="van den Hondel C.A."/>
            <person name="Visser J."/>
            <person name="Oliver S.G."/>
            <person name="Turner G."/>
        </authorList>
    </citation>
    <scope>GENOME REANNOTATION</scope>
    <source>
        <strain evidence="3">FGSC A4 / ATCC 38163 / CBS 112.46 / NRRL 194 / M139</strain>
    </source>
</reference>
<protein>
    <submittedName>
        <fullName evidence="2">Uncharacterized protein</fullName>
    </submittedName>
</protein>
<feature type="compositionally biased region" description="Acidic residues" evidence="1">
    <location>
        <begin position="107"/>
        <end position="126"/>
    </location>
</feature>
<evidence type="ECO:0000313" key="3">
    <source>
        <dbReference type="Proteomes" id="UP000000560"/>
    </source>
</evidence>
<organism evidence="2 3">
    <name type="scientific">Emericella nidulans (strain FGSC A4 / ATCC 38163 / CBS 112.46 / NRRL 194 / M139)</name>
    <name type="common">Aspergillus nidulans</name>
    <dbReference type="NCBI Taxonomy" id="227321"/>
    <lineage>
        <taxon>Eukaryota</taxon>
        <taxon>Fungi</taxon>
        <taxon>Dikarya</taxon>
        <taxon>Ascomycota</taxon>
        <taxon>Pezizomycotina</taxon>
        <taxon>Eurotiomycetes</taxon>
        <taxon>Eurotiomycetidae</taxon>
        <taxon>Eurotiales</taxon>
        <taxon>Aspergillaceae</taxon>
        <taxon>Aspergillus</taxon>
        <taxon>Aspergillus subgen. Nidulantes</taxon>
    </lineage>
</organism>
<dbReference type="OrthoDB" id="4367549at2759"/>
<dbReference type="RefSeq" id="XP_664456.1">
    <property type="nucleotide sequence ID" value="XM_659364.1"/>
</dbReference>
<feature type="region of interest" description="Disordered" evidence="1">
    <location>
        <begin position="84"/>
        <end position="159"/>
    </location>
</feature>
<dbReference type="HOGENOM" id="CLU_1481972_0_0_1"/>
<sequence>MSSTTSSSSSTAEIPPAVLVAEWHWAAKYPKPSAAQAALLAMPAVCEPQIRQKHIRDGKTFSYVRNSNSEALLGKGKQCDFHIKNPATTTPKHARKRAAALAALVAGEEEEEDEEAEEEEDKEEEENARRRKGKAPATSARKGVHFASHDTREHADRVPRRAQCLHTMLAVAARQASAAAAA</sequence>
<name>Q5AXX8_EMENI</name>
<evidence type="ECO:0000256" key="1">
    <source>
        <dbReference type="SAM" id="MobiDB-lite"/>
    </source>
</evidence>
<accession>Q5AXX8</accession>
<dbReference type="AlphaFoldDB" id="Q5AXX8"/>
<gene>
    <name evidence="2" type="ORF">ANIA_06852</name>
</gene>
<reference evidence="3" key="1">
    <citation type="journal article" date="2005" name="Nature">
        <title>Sequencing of Aspergillus nidulans and comparative analysis with A. fumigatus and A. oryzae.</title>
        <authorList>
            <person name="Galagan J.E."/>
            <person name="Calvo S.E."/>
            <person name="Cuomo C."/>
            <person name="Ma L.J."/>
            <person name="Wortman J.R."/>
            <person name="Batzoglou S."/>
            <person name="Lee S.I."/>
            <person name="Basturkmen M."/>
            <person name="Spevak C.C."/>
            <person name="Clutterbuck J."/>
            <person name="Kapitonov V."/>
            <person name="Jurka J."/>
            <person name="Scazzocchio C."/>
            <person name="Farman M."/>
            <person name="Butler J."/>
            <person name="Purcell S."/>
            <person name="Harris S."/>
            <person name="Braus G.H."/>
            <person name="Draht O."/>
            <person name="Busch S."/>
            <person name="D'Enfert C."/>
            <person name="Bouchier C."/>
            <person name="Goldman G.H."/>
            <person name="Bell-Pedersen D."/>
            <person name="Griffiths-Jones S."/>
            <person name="Doonan J.H."/>
            <person name="Yu J."/>
            <person name="Vienken K."/>
            <person name="Pain A."/>
            <person name="Freitag M."/>
            <person name="Selker E.U."/>
            <person name="Archer D.B."/>
            <person name="Penalva M.A."/>
            <person name="Oakley B.R."/>
            <person name="Momany M."/>
            <person name="Tanaka T."/>
            <person name="Kumagai T."/>
            <person name="Asai K."/>
            <person name="Machida M."/>
            <person name="Nierman W.C."/>
            <person name="Denning D.W."/>
            <person name="Caddick M."/>
            <person name="Hynes M."/>
            <person name="Paoletti M."/>
            <person name="Fischer R."/>
            <person name="Miller B."/>
            <person name="Dyer P."/>
            <person name="Sachs M.S."/>
            <person name="Osmani S.A."/>
            <person name="Birren B.W."/>
        </authorList>
    </citation>
    <scope>NUCLEOTIDE SEQUENCE [LARGE SCALE GENOMIC DNA]</scope>
    <source>
        <strain evidence="3">FGSC A4 / ATCC 38163 / CBS 112.46 / NRRL 194 / M139</strain>
    </source>
</reference>
<evidence type="ECO:0000313" key="2">
    <source>
        <dbReference type="EMBL" id="CBF71593.1"/>
    </source>
</evidence>
<feature type="compositionally biased region" description="Basic and acidic residues" evidence="1">
    <location>
        <begin position="147"/>
        <end position="159"/>
    </location>
</feature>
<dbReference type="Proteomes" id="UP000000560">
    <property type="component" value="Chromosome I"/>
</dbReference>
<dbReference type="InParanoid" id="Q5AXX8"/>
<accession>C8V2M8</accession>
<dbReference type="EMBL" id="BN001301">
    <property type="protein sequence ID" value="CBF71593.1"/>
    <property type="molecule type" value="Genomic_DNA"/>
</dbReference>
<dbReference type="KEGG" id="ani:ANIA_06852"/>
<dbReference type="STRING" id="227321.Q5AXX8"/>
<keyword evidence="3" id="KW-1185">Reference proteome</keyword>
<proteinExistence type="predicted"/>